<accession>A9H7I6</accession>
<evidence type="ECO:0000313" key="1">
    <source>
        <dbReference type="EMBL" id="CAP57645.1"/>
    </source>
</evidence>
<proteinExistence type="predicted"/>
<dbReference type="Proteomes" id="UP000001176">
    <property type="component" value="Chromosome"/>
</dbReference>
<dbReference type="RefSeq" id="WP_012228403.1">
    <property type="nucleotide sequence ID" value="NC_010125.1"/>
</dbReference>
<dbReference type="InterPro" id="IPR027417">
    <property type="entry name" value="P-loop_NTPase"/>
</dbReference>
<gene>
    <name evidence="1" type="ordered locus">GDI3702</name>
</gene>
<reference evidence="1 2" key="1">
    <citation type="journal article" date="2009" name="BMC Genomics">
        <title>Complete genome sequence of the sugarcane nitrogen-fixing endophyte Gluconacetobacter diazotrophicus Pal5.</title>
        <authorList>
            <person name="Bertalan M."/>
            <person name="Albano R."/>
            <person name="Padua V."/>
            <person name="Rouws L."/>
            <person name="Rojas C."/>
            <person name="Hemerly A."/>
            <person name="Teixeira K."/>
            <person name="Schwab S."/>
            <person name="Araujo J."/>
            <person name="Oliveira A."/>
            <person name="Franca L."/>
            <person name="Magalhaes V."/>
            <person name="Alqueres S."/>
            <person name="Cardoso A."/>
            <person name="Almeida W."/>
            <person name="Loureiro M.M."/>
            <person name="Nogueira E."/>
            <person name="Cidade D."/>
            <person name="Oliveira D."/>
            <person name="Simao T."/>
            <person name="Macedo J."/>
            <person name="Valadao A."/>
            <person name="Dreschsel M."/>
            <person name="Freitas F."/>
            <person name="Vidal M."/>
            <person name="Guedes H."/>
            <person name="Rodrigues E."/>
            <person name="Meneses C."/>
            <person name="Brioso P."/>
            <person name="Pozzer L."/>
            <person name="Figueiredo D."/>
            <person name="Montano H."/>
            <person name="Junior J."/>
            <person name="Filho G."/>
            <person name="Flores V."/>
            <person name="Ferreira B."/>
            <person name="Branco A."/>
            <person name="Gonzalez P."/>
            <person name="Guillobel H."/>
            <person name="Lemos M."/>
            <person name="Seibel L."/>
            <person name="Macedo J."/>
            <person name="Alves-Ferreira M."/>
            <person name="Sachetto-Martins G."/>
            <person name="Coelho A."/>
            <person name="Santos E."/>
            <person name="Amaral G."/>
            <person name="Neves A."/>
            <person name="Pacheco A.B."/>
            <person name="Carvalho D."/>
            <person name="Lery L."/>
            <person name="Bisch P."/>
            <person name="Rossle S.C."/>
            <person name="Urmenyi T."/>
            <person name="Kruger W.V."/>
            <person name="Martins O."/>
            <person name="Baldani J.I."/>
            <person name="Ferreira P.C."/>
        </authorList>
    </citation>
    <scope>NUCLEOTIDE SEQUENCE [LARGE SCALE GENOMIC DNA]</scope>
    <source>
        <strain evidence="2">ATCC 49037 / DSM 5601 / CCUG 37298 / CIP 103539 / LMG 7603 / PAl5</strain>
    </source>
</reference>
<evidence type="ECO:0008006" key="3">
    <source>
        <dbReference type="Google" id="ProtNLM"/>
    </source>
</evidence>
<dbReference type="AlphaFoldDB" id="A9H7I6"/>
<sequence>MTPEALLNDLSMFADLGTSPPQLVEVDDSLVVRLVRDGQPITLTVAADGRVRENIEANERRHANFRALLASSGWANLGKWADSQRTLLQERIAGDTIPIAGMLAQSQEEGGVALIDDTLASGSDDGTEPRTLVLLIDGPAGIGKTSLIRSLSYNRAVNFRRDQRPLILHVESRGRMLQNITDLMAFSLQTLRLSVTYDQVPILVRHGLITLAIDGFDELGDPNGYDLAWAQVNELVVEARGQGRVILAGRETFIGRERMKKALRACLESR</sequence>
<evidence type="ECO:0000313" key="2">
    <source>
        <dbReference type="Proteomes" id="UP000001176"/>
    </source>
</evidence>
<protein>
    <recommendedName>
        <fullName evidence="3">NACHT domain-containing protein</fullName>
    </recommendedName>
</protein>
<dbReference type="Gene3D" id="3.40.50.300">
    <property type="entry name" value="P-loop containing nucleotide triphosphate hydrolases"/>
    <property type="match status" value="1"/>
</dbReference>
<organism evidence="1 2">
    <name type="scientific">Gluconacetobacter diazotrophicus (strain ATCC 49037 / DSM 5601 / CCUG 37298 / CIP 103539 / LMG 7603 / PAl5)</name>
    <dbReference type="NCBI Taxonomy" id="272568"/>
    <lineage>
        <taxon>Bacteria</taxon>
        <taxon>Pseudomonadati</taxon>
        <taxon>Pseudomonadota</taxon>
        <taxon>Alphaproteobacteria</taxon>
        <taxon>Acetobacterales</taxon>
        <taxon>Acetobacteraceae</taxon>
        <taxon>Gluconacetobacter</taxon>
    </lineage>
</organism>
<keyword evidence="2" id="KW-1185">Reference proteome</keyword>
<dbReference type="SUPFAM" id="SSF52540">
    <property type="entry name" value="P-loop containing nucleoside triphosphate hydrolases"/>
    <property type="match status" value="1"/>
</dbReference>
<dbReference type="KEGG" id="gdi:GDI3702"/>
<dbReference type="OrthoDB" id="9146224at2"/>
<dbReference type="EMBL" id="AM889285">
    <property type="protein sequence ID" value="CAP57645.1"/>
    <property type="molecule type" value="Genomic_DNA"/>
</dbReference>
<name>A9H7I6_GLUDA</name>